<evidence type="ECO:0000313" key="2">
    <source>
        <dbReference type="EMBL" id="HAF2128007.1"/>
    </source>
</evidence>
<reference evidence="2" key="1">
    <citation type="journal article" date="2018" name="Genome Biol.">
        <title>SKESA: strategic k-mer extension for scrupulous assemblies.</title>
        <authorList>
            <person name="Souvorov A."/>
            <person name="Agarwala R."/>
            <person name="Lipman D.J."/>
        </authorList>
    </citation>
    <scope>NUCLEOTIDE SEQUENCE</scope>
    <source>
        <strain evidence="2">MA.CK_00/00001968</strain>
    </source>
</reference>
<feature type="domain" description="Replication initiation protein-like C-terminal" evidence="1">
    <location>
        <begin position="208"/>
        <end position="331"/>
    </location>
</feature>
<organism evidence="2">
    <name type="scientific">Salmonella enterica</name>
    <name type="common">Salmonella choleraesuis</name>
    <dbReference type="NCBI Taxonomy" id="28901"/>
    <lineage>
        <taxon>Bacteria</taxon>
        <taxon>Pseudomonadati</taxon>
        <taxon>Pseudomonadota</taxon>
        <taxon>Gammaproteobacteria</taxon>
        <taxon>Enterobacterales</taxon>
        <taxon>Enterobacteriaceae</taxon>
        <taxon>Salmonella</taxon>
    </lineage>
</organism>
<dbReference type="AlphaFoldDB" id="A0A743NZ59"/>
<gene>
    <name evidence="2" type="ORF">G9F27_002148</name>
</gene>
<protein>
    <recommendedName>
        <fullName evidence="1">Replication initiation protein-like C-terminal domain-containing protein</fullName>
    </recommendedName>
</protein>
<accession>A0A743NZ59</accession>
<dbReference type="EMBL" id="DAAUQX010000014">
    <property type="protein sequence ID" value="HAF2128007.1"/>
    <property type="molecule type" value="Genomic_DNA"/>
</dbReference>
<comment type="caution">
    <text evidence="2">The sequence shown here is derived from an EMBL/GenBank/DDBJ whole genome shotgun (WGS) entry which is preliminary data.</text>
</comment>
<name>A0A743NZ59_SALER</name>
<dbReference type="Pfam" id="PF02486">
    <property type="entry name" value="Rep_trans"/>
    <property type="match status" value="1"/>
</dbReference>
<proteinExistence type="predicted"/>
<reference evidence="2" key="2">
    <citation type="submission" date="2020-02" db="EMBL/GenBank/DDBJ databases">
        <authorList>
            <consortium name="NCBI Pathogen Detection Project"/>
        </authorList>
    </citation>
    <scope>NUCLEOTIDE SEQUENCE</scope>
    <source>
        <strain evidence="2">MA.CK_00/00001968</strain>
    </source>
</reference>
<evidence type="ECO:0000259" key="1">
    <source>
        <dbReference type="Pfam" id="PF02486"/>
    </source>
</evidence>
<sequence>MYWLTFPMERAHSSTRLKNSRRSWLMSFRAGNWCHCLRRVKMSTSDNVVRVDALSFSFNVSYMRDLSQWHEFKRVSGYNGVLPEFPKAPAQIDFRTGLTLSAEDYQRQLDDYLHEHYSAVYQRIFLFFDRILGLSVGPVRSRGMQGYTHSCRLFSADGQHECGWLMFGGANQKDTAHVQLSGVGCRHLFMHTTPYLLWNTLRGLGVTRLSRIDLCFDDFTGNFDTAYALTAYKDRAFLSGKGGRVQELDVRRPVTGDTLRGDTVYVGKRTSRIYWRVYDKALEQKIEGVSWYRSEVELKKVTVDVLSDVDAFFAGLCDYSASVISKHIERLKHLPPDERRIQENLLPCLELLGKVKRVRRQFSKIAGDVLDIFDGDTGAAFGLLACPDAVEKYSLGEYESSLKKGGVIFSHSMKHQRLYGVN</sequence>
<dbReference type="InterPro" id="IPR003491">
    <property type="entry name" value="REP-like_C"/>
</dbReference>